<evidence type="ECO:0000313" key="2">
    <source>
        <dbReference type="Proteomes" id="UP000014680"/>
    </source>
</evidence>
<dbReference type="RefSeq" id="XP_004258635.1">
    <property type="nucleotide sequence ID" value="XM_004258587.1"/>
</dbReference>
<evidence type="ECO:0000313" key="1">
    <source>
        <dbReference type="EMBL" id="ELP91864.1"/>
    </source>
</evidence>
<dbReference type="SUPFAM" id="SSF52047">
    <property type="entry name" value="RNI-like"/>
    <property type="match status" value="1"/>
</dbReference>
<dbReference type="PANTHER" id="PTHR13318">
    <property type="entry name" value="PARTNER OF PAIRED, ISOFORM B-RELATED"/>
    <property type="match status" value="1"/>
</dbReference>
<dbReference type="OMA" id="SPYYKNI"/>
<dbReference type="EMBL" id="KB206411">
    <property type="protein sequence ID" value="ELP91864.1"/>
    <property type="molecule type" value="Genomic_DNA"/>
</dbReference>
<proteinExistence type="predicted"/>
<dbReference type="GO" id="GO:0031146">
    <property type="term" value="P:SCF-dependent proteasomal ubiquitin-dependent protein catabolic process"/>
    <property type="evidence" value="ECO:0007669"/>
    <property type="project" value="TreeGrafter"/>
</dbReference>
<dbReference type="KEGG" id="eiv:EIN_397640"/>
<dbReference type="Proteomes" id="UP000014680">
    <property type="component" value="Unassembled WGS sequence"/>
</dbReference>
<dbReference type="AlphaFoldDB" id="A0A0A1UFR6"/>
<keyword evidence="2" id="KW-1185">Reference proteome</keyword>
<organism evidence="1 2">
    <name type="scientific">Entamoeba invadens IP1</name>
    <dbReference type="NCBI Taxonomy" id="370355"/>
    <lineage>
        <taxon>Eukaryota</taxon>
        <taxon>Amoebozoa</taxon>
        <taxon>Evosea</taxon>
        <taxon>Archamoebae</taxon>
        <taxon>Mastigamoebida</taxon>
        <taxon>Entamoebidae</taxon>
        <taxon>Entamoeba</taxon>
    </lineage>
</organism>
<dbReference type="Gene3D" id="3.80.10.10">
    <property type="entry name" value="Ribonuclease Inhibitor"/>
    <property type="match status" value="2"/>
</dbReference>
<dbReference type="InterPro" id="IPR032675">
    <property type="entry name" value="LRR_dom_sf"/>
</dbReference>
<sequence length="819" mass="92487">MNKPQIGIDRVLTKREHNAILTYLSTTEVIKFSMINHFCQDAALSITKHTTPHANVLFLTEKFPLLTQINCRLSNLPVKTQLPTYVRLEILCDSNVLKSTLEFHAECVEELSAKDSDLYIPFPSFPHLTSLCVRYTQKFSEFLPQTIQALPKLKKLSLSSITTDMFTSITSLTTFTDLKDVKIDFLELKRTTLSNFMDALNNMPNIDFVVTIHMNTFQTLGYDQIDSVLDSNINTTVFFHNVDLRDVSAKDTWEYIMAKVYGDPLKFFLVFTPTKFPWFNQEMMNFFLSKYLPDYPQMTVTRRLEERVEALELYDKVEFTRPPKDISLCNGLSDVLIEVGYGEKTRRERFELDMSRCPSVTKLAVESLEIPRFVLGPNLKELEIRKSLFLIGDLTNDGLTKLILKEDNFDDLLISEHLCSLEVHQCTSKGNGVLLGKCTTLSEILFDGFSSNISSSIPLNSISVTLKNISGNYEMLDFSKSEKLRFLKIENMTGLGTLIIPSSLVSLDLFQVGVSQVDTSQILKLTNVLLGDCSKLETMILSSSVSTLELKKCYIKHFSVMNGEMMYNQVSKIKVSEMAVCPTFGAFPNLKEIEMSESIVDNTIVFPQKLKKFTGTNCIMQSLNYAACTELSEICTFDVYAKETNFPNSLEDLHLTYLSSLVPELKSLNHLTKLTNVSISCVRCSELDLSYSTNLQKLEVLGVNFTTTKLPVSLKEMSLKFILNPLTLFDFNNLTLLTSLEIRTCSPKVLTLPTSLNSLSINCSPQVVVEKSMIEPLSLLTQLILIDVTLPTPIIVDDFPMINNLSTTILIRKSGSSVY</sequence>
<dbReference type="GO" id="GO:0019005">
    <property type="term" value="C:SCF ubiquitin ligase complex"/>
    <property type="evidence" value="ECO:0007669"/>
    <property type="project" value="TreeGrafter"/>
</dbReference>
<dbReference type="VEuPathDB" id="AmoebaDB:EIN_397640"/>
<evidence type="ECO:0008006" key="3">
    <source>
        <dbReference type="Google" id="ProtNLM"/>
    </source>
</evidence>
<protein>
    <recommendedName>
        <fullName evidence="3">Leucine-rich repeat containing protein</fullName>
    </recommendedName>
</protein>
<name>A0A0A1UFR6_ENTIV</name>
<accession>A0A0A1UFR6</accession>
<reference evidence="1 2" key="1">
    <citation type="submission" date="2012-10" db="EMBL/GenBank/DDBJ databases">
        <authorList>
            <person name="Zafar N."/>
            <person name="Inman J."/>
            <person name="Hall N."/>
            <person name="Lorenzi H."/>
            <person name="Caler E."/>
        </authorList>
    </citation>
    <scope>NUCLEOTIDE SEQUENCE [LARGE SCALE GENOMIC DNA]</scope>
    <source>
        <strain evidence="1 2">IP1</strain>
    </source>
</reference>
<dbReference type="OrthoDB" id="27533at2759"/>
<gene>
    <name evidence="1" type="ORF">EIN_397640</name>
</gene>
<dbReference type="GeneID" id="14890942"/>